<dbReference type="SUPFAM" id="SSF53187">
    <property type="entry name" value="Zn-dependent exopeptidases"/>
    <property type="match status" value="1"/>
</dbReference>
<dbReference type="Gene3D" id="2.60.40.10">
    <property type="entry name" value="Immunoglobulins"/>
    <property type="match status" value="1"/>
</dbReference>
<organism evidence="3">
    <name type="scientific">Ignavibacterium album</name>
    <dbReference type="NCBI Taxonomy" id="591197"/>
    <lineage>
        <taxon>Bacteria</taxon>
        <taxon>Pseudomonadati</taxon>
        <taxon>Ignavibacteriota</taxon>
        <taxon>Ignavibacteria</taxon>
        <taxon>Ignavibacteriales</taxon>
        <taxon>Ignavibacteriaceae</taxon>
        <taxon>Ignavibacterium</taxon>
    </lineage>
</organism>
<dbReference type="EMBL" id="DSVI01000016">
    <property type="protein sequence ID" value="HGT48379.1"/>
    <property type="molecule type" value="Genomic_DNA"/>
</dbReference>
<name>A0A832DGQ8_9BACT</name>
<feature type="chain" id="PRO_5033020087" evidence="1">
    <location>
        <begin position="23"/>
        <end position="994"/>
    </location>
</feature>
<dbReference type="InterPro" id="IPR033803">
    <property type="entry name" value="CBD-like_Golvesin-Xly"/>
</dbReference>
<feature type="signal peptide" evidence="1">
    <location>
        <begin position="1"/>
        <end position="22"/>
    </location>
</feature>
<keyword evidence="3" id="KW-0456">Lyase</keyword>
<protein>
    <submittedName>
        <fullName evidence="3">Xanthan lyase</fullName>
    </submittedName>
</protein>
<feature type="domain" description="Fibronectin type-III" evidence="2">
    <location>
        <begin position="601"/>
        <end position="697"/>
    </location>
</feature>
<dbReference type="SUPFAM" id="SSF49265">
    <property type="entry name" value="Fibronectin type III"/>
    <property type="match status" value="1"/>
</dbReference>
<dbReference type="SMART" id="SM00060">
    <property type="entry name" value="FN3"/>
    <property type="match status" value="1"/>
</dbReference>
<accession>A0A832DGQ8</accession>
<keyword evidence="1" id="KW-0732">Signal</keyword>
<dbReference type="InterPro" id="IPR003961">
    <property type="entry name" value="FN3_dom"/>
</dbReference>
<dbReference type="Pfam" id="PF25275">
    <property type="entry name" value="Golvesin_C"/>
    <property type="match status" value="1"/>
</dbReference>
<sequence length="994" mass="113489">MKRFLYQSISLLLLAFIFSSCAIVKETIDEEEFNLKVSEFKEHYPALRSYFGIPASGKIDTIYFDDSEKKIILKFTRQFGSIPVRENLVSELKDSIKNFFGEEYSMYDIELFADKYQLEKLIPNYYLDKIEIDKARLPLSREPKNPVVKNVSRPYEIVNGLNDRNILLWHSHGWYYNNQEKRWMWQRARLFQSVEDLGPLNFTIPFLIPMLENAGANVFVPRERDTQMNEVIIDNDTDKQPAYSENVTTKKLKWKTYNSGFSLKKKILTDGENPFQQGTSRYIETDTTETAIIKWSPDIPETGEYVVYISYQSFEDSNDETIYIVSHAGGTTEFRINQKIGGGTWIHLGKFLFKKGKVKNQFVMISNKAKTTGKIVSADAVRFGGGMGIIEREGQISKRAKFIEGARYWLQFAGMPDTLVYNLNKSSDDYKDDYQSRAEYGNYLYGNPYGPNRKREEKGLGIPIDLSLAFHTDAGITRNDTVVGTLMIYSTTGFDSLDVFPDSVSRLANRDLADVVQTQIVEDIRALYDSTWTRRQLMDALYSEAARPNFPSILLELLSHQNFLEMKFHLDPRFRFDASRAIYKGMLKFLAYQYDFDYIVQPLPVTHFATELTDNKIKLTWKPQDDPLEPTAKAEQFIVYTKIDDGGFDNGKLVSSNEYVLENIEAGKIYSFKVTAVNKGGESFPSEVLSVGLSKKNPQPVLIINAFDRISAPAYFESPTFLGFLNFIDEGVPYMYDYGFTGVQLNFNPDSKWETDDNPGHGASASDYETTIIAGNTFDFSYTHGKALLANGISFCSVSDESVYDGNLFLSKYRFIDFIFGEEKKTPPPKINNRKGIEFQTIPDALKEKIKTYLQLGGKIFMSGSYIGTDLYSDPDSAGVRFANEVLRIKLKTGNAAKRGDVYSVQDKFLKRNYSIKYNTELSDKIYKVEAPDELGSINGSEVLLRYNENEFSAAVGFNENQGVVTFGFPFETILDEVKRNEVMKAVLDYLEIK</sequence>
<dbReference type="Gene3D" id="3.40.630.40">
    <property type="entry name" value="Zn-dependent exopeptidases"/>
    <property type="match status" value="1"/>
</dbReference>
<dbReference type="AlphaFoldDB" id="A0A832DGQ8"/>
<comment type="caution">
    <text evidence="3">The sequence shown here is derived from an EMBL/GenBank/DDBJ whole genome shotgun (WGS) entry which is preliminary data.</text>
</comment>
<dbReference type="PROSITE" id="PS51257">
    <property type="entry name" value="PROKAR_LIPOPROTEIN"/>
    <property type="match status" value="1"/>
</dbReference>
<evidence type="ECO:0000256" key="1">
    <source>
        <dbReference type="SAM" id="SignalP"/>
    </source>
</evidence>
<dbReference type="PROSITE" id="PS50853">
    <property type="entry name" value="FN3"/>
    <property type="match status" value="1"/>
</dbReference>
<reference evidence="3" key="1">
    <citation type="journal article" date="2020" name="mSystems">
        <title>Genome- and Community-Level Interaction Insights into Carbon Utilization and Element Cycling Functions of Hydrothermarchaeota in Hydrothermal Sediment.</title>
        <authorList>
            <person name="Zhou Z."/>
            <person name="Liu Y."/>
            <person name="Xu W."/>
            <person name="Pan J."/>
            <person name="Luo Z.H."/>
            <person name="Li M."/>
        </authorList>
    </citation>
    <scope>NUCLEOTIDE SEQUENCE [LARGE SCALE GENOMIC DNA]</scope>
    <source>
        <strain evidence="3">SpSt-500</strain>
    </source>
</reference>
<gene>
    <name evidence="3" type="ORF">ENS56_10105</name>
</gene>
<dbReference type="InterPro" id="IPR036116">
    <property type="entry name" value="FN3_sf"/>
</dbReference>
<dbReference type="CDD" id="cd00063">
    <property type="entry name" value="FN3"/>
    <property type="match status" value="1"/>
</dbReference>
<evidence type="ECO:0000259" key="2">
    <source>
        <dbReference type="PROSITE" id="PS50853"/>
    </source>
</evidence>
<evidence type="ECO:0000313" key="3">
    <source>
        <dbReference type="EMBL" id="HGT48379.1"/>
    </source>
</evidence>
<dbReference type="Pfam" id="PF00041">
    <property type="entry name" value="fn3"/>
    <property type="match status" value="1"/>
</dbReference>
<dbReference type="InterPro" id="IPR013783">
    <property type="entry name" value="Ig-like_fold"/>
</dbReference>
<dbReference type="GO" id="GO:0016829">
    <property type="term" value="F:lyase activity"/>
    <property type="evidence" value="ECO:0007669"/>
    <property type="project" value="UniProtKB-KW"/>
</dbReference>
<proteinExistence type="predicted"/>